<accession>A0ABR1T6G3</accession>
<comment type="caution">
    <text evidence="1">The sequence shown here is derived from an EMBL/GenBank/DDBJ whole genome shotgun (WGS) entry which is preliminary data.</text>
</comment>
<evidence type="ECO:0000313" key="1">
    <source>
        <dbReference type="EMBL" id="KAK8042174.1"/>
    </source>
</evidence>
<name>A0ABR1T6G3_9PEZI</name>
<organism evidence="1 2">
    <name type="scientific">Apiospora rasikravindrae</name>
    <dbReference type="NCBI Taxonomy" id="990691"/>
    <lineage>
        <taxon>Eukaryota</taxon>
        <taxon>Fungi</taxon>
        <taxon>Dikarya</taxon>
        <taxon>Ascomycota</taxon>
        <taxon>Pezizomycotina</taxon>
        <taxon>Sordariomycetes</taxon>
        <taxon>Xylariomycetidae</taxon>
        <taxon>Amphisphaeriales</taxon>
        <taxon>Apiosporaceae</taxon>
        <taxon>Apiospora</taxon>
    </lineage>
</organism>
<sequence length="99" mass="10859">MVATAGRQTVSCQVPFVGERGEKGKTKGGETGAFKYEEALIVPRPRQLGDACLALPPLPYQIWTPKVHLALDVSMEPTQMSFERGVLLFGTYTPTYNLT</sequence>
<evidence type="ECO:0000313" key="2">
    <source>
        <dbReference type="Proteomes" id="UP001444661"/>
    </source>
</evidence>
<keyword evidence="2" id="KW-1185">Reference proteome</keyword>
<proteinExistence type="predicted"/>
<dbReference type="EMBL" id="JAQQWK010000005">
    <property type="protein sequence ID" value="KAK8042174.1"/>
    <property type="molecule type" value="Genomic_DNA"/>
</dbReference>
<gene>
    <name evidence="1" type="ORF">PG993_006697</name>
</gene>
<protein>
    <submittedName>
        <fullName evidence="1">Uncharacterized protein</fullName>
    </submittedName>
</protein>
<dbReference type="Proteomes" id="UP001444661">
    <property type="component" value="Unassembled WGS sequence"/>
</dbReference>
<reference evidence="1 2" key="1">
    <citation type="submission" date="2023-01" db="EMBL/GenBank/DDBJ databases">
        <title>Analysis of 21 Apiospora genomes using comparative genomics revels a genus with tremendous synthesis potential of carbohydrate active enzymes and secondary metabolites.</title>
        <authorList>
            <person name="Sorensen T."/>
        </authorList>
    </citation>
    <scope>NUCLEOTIDE SEQUENCE [LARGE SCALE GENOMIC DNA]</scope>
    <source>
        <strain evidence="1 2">CBS 33761</strain>
    </source>
</reference>